<dbReference type="PANTHER" id="PTHR30024:SF42">
    <property type="entry name" value="ALIPHATIC SULFONATES-BINDING PROTEIN-RELATED"/>
    <property type="match status" value="1"/>
</dbReference>
<evidence type="ECO:0000256" key="3">
    <source>
        <dbReference type="ARBA" id="ARBA00022448"/>
    </source>
</evidence>
<dbReference type="GO" id="GO:0042626">
    <property type="term" value="F:ATPase-coupled transmembrane transporter activity"/>
    <property type="evidence" value="ECO:0007669"/>
    <property type="project" value="InterPro"/>
</dbReference>
<dbReference type="InterPro" id="IPR015168">
    <property type="entry name" value="SsuA/THI5"/>
</dbReference>
<dbReference type="HOGENOM" id="CLU_028871_2_0_6"/>
<protein>
    <recommendedName>
        <fullName evidence="6">Putative aliphatic sulfonates-binding protein</fullName>
    </recommendedName>
</protein>
<evidence type="ECO:0000313" key="8">
    <source>
        <dbReference type="EMBL" id="ADD77409.1"/>
    </source>
</evidence>
<organism evidence="8 9">
    <name type="scientific">Pantoea ananatis (strain LMG 20103)</name>
    <dbReference type="NCBI Taxonomy" id="706191"/>
    <lineage>
        <taxon>Bacteria</taxon>
        <taxon>Pseudomonadati</taxon>
        <taxon>Pseudomonadota</taxon>
        <taxon>Gammaproteobacteria</taxon>
        <taxon>Enterobacterales</taxon>
        <taxon>Erwiniaceae</taxon>
        <taxon>Pantoea</taxon>
    </lineage>
</organism>
<dbReference type="SMART" id="SM00062">
    <property type="entry name" value="PBPb"/>
    <property type="match status" value="1"/>
</dbReference>
<dbReference type="EMBL" id="CP001875">
    <property type="protein sequence ID" value="ADD77409.1"/>
    <property type="molecule type" value="Genomic_DNA"/>
</dbReference>
<evidence type="ECO:0000259" key="7">
    <source>
        <dbReference type="SMART" id="SM00062"/>
    </source>
</evidence>
<dbReference type="Proteomes" id="UP000001702">
    <property type="component" value="Chromosome"/>
</dbReference>
<name>D4GGW2_PANAM</name>
<keyword evidence="4" id="KW-0732">Signal</keyword>
<comment type="similarity">
    <text evidence="2">Belongs to the bacterial solute-binding protein SsuA/TauA family.</text>
</comment>
<dbReference type="InterPro" id="IPR001638">
    <property type="entry name" value="Solute-binding_3/MltF_N"/>
</dbReference>
<dbReference type="SUPFAM" id="SSF53850">
    <property type="entry name" value="Periplasmic binding protein-like II"/>
    <property type="match status" value="1"/>
</dbReference>
<dbReference type="AlphaFoldDB" id="D4GGW2"/>
<evidence type="ECO:0000256" key="6">
    <source>
        <dbReference type="ARBA" id="ARBA00070228"/>
    </source>
</evidence>
<dbReference type="NCBIfam" id="TIGR01728">
    <property type="entry name" value="SsuA_fam"/>
    <property type="match status" value="1"/>
</dbReference>
<dbReference type="STRING" id="706191.PANA_2242"/>
<comment type="function">
    <text evidence="5">Part of a binding-protein-dependent transport system for aliphatic sulfonates. Putative binding protein.</text>
</comment>
<keyword evidence="3" id="KW-0813">Transport</keyword>
<keyword evidence="9" id="KW-1185">Reference proteome</keyword>
<dbReference type="InterPro" id="IPR010067">
    <property type="entry name" value="ABC_SsuA_sub-bd"/>
</dbReference>
<evidence type="ECO:0000256" key="2">
    <source>
        <dbReference type="ARBA" id="ARBA00010742"/>
    </source>
</evidence>
<dbReference type="GO" id="GO:0042597">
    <property type="term" value="C:periplasmic space"/>
    <property type="evidence" value="ECO:0007669"/>
    <property type="project" value="UniProtKB-SubCell"/>
</dbReference>
<evidence type="ECO:0000256" key="1">
    <source>
        <dbReference type="ARBA" id="ARBA00004418"/>
    </source>
</evidence>
<dbReference type="Pfam" id="PF09084">
    <property type="entry name" value="NMT1"/>
    <property type="match status" value="1"/>
</dbReference>
<dbReference type="GO" id="GO:0016020">
    <property type="term" value="C:membrane"/>
    <property type="evidence" value="ECO:0007669"/>
    <property type="project" value="InterPro"/>
</dbReference>
<dbReference type="NCBIfam" id="NF008588">
    <property type="entry name" value="PRK11553.1"/>
    <property type="match status" value="1"/>
</dbReference>
<feature type="domain" description="Solute-binding protein family 3/N-terminal" evidence="7">
    <location>
        <begin position="47"/>
        <end position="267"/>
    </location>
</feature>
<comment type="subcellular location">
    <subcellularLocation>
        <location evidence="1">Periplasm</location>
    </subcellularLocation>
</comment>
<dbReference type="FunFam" id="3.40.190.10:FF:000050">
    <property type="entry name" value="Sulfonate ABC transporter substrate-binding protein"/>
    <property type="match status" value="1"/>
</dbReference>
<evidence type="ECO:0000256" key="4">
    <source>
        <dbReference type="ARBA" id="ARBA00022729"/>
    </source>
</evidence>
<dbReference type="PANTHER" id="PTHR30024">
    <property type="entry name" value="ALIPHATIC SULFONATES-BINDING PROTEIN-RELATED"/>
    <property type="match status" value="1"/>
</dbReference>
<dbReference type="KEGG" id="pam:PANA_2242"/>
<proteinExistence type="inferred from homology"/>
<dbReference type="eggNOG" id="COG0715">
    <property type="taxonomic scope" value="Bacteria"/>
</dbReference>
<reference evidence="8 9" key="1">
    <citation type="journal article" date="2010" name="J. Bacteriol.">
        <title>Genome sequence of Pantoea ananatis LMG20103, the causative agent of Eucalyptus blight and dieback.</title>
        <authorList>
            <person name="De Maayer P."/>
            <person name="Chan W.Y."/>
            <person name="Venter S.N."/>
            <person name="Toth I.K."/>
            <person name="Birch P.R."/>
            <person name="Joubert F."/>
            <person name="Coutinho T.A."/>
        </authorList>
    </citation>
    <scope>NUCLEOTIDE SEQUENCE [LARGE SCALE GENOMIC DNA]</scope>
    <source>
        <strain evidence="8 9">LMG 20103</strain>
    </source>
</reference>
<evidence type="ECO:0000256" key="5">
    <source>
        <dbReference type="ARBA" id="ARBA00055538"/>
    </source>
</evidence>
<dbReference type="CDD" id="cd13557">
    <property type="entry name" value="PBP2_SsuA"/>
    <property type="match status" value="1"/>
</dbReference>
<dbReference type="Gene3D" id="3.40.190.10">
    <property type="entry name" value="Periplasmic binding protein-like II"/>
    <property type="match status" value="2"/>
</dbReference>
<sequence length="333" mass="36244">MRPGLLCCADDNTTQERDMKKIIFSALLAVAHISSIVTAHAEEKPRVVNIGFQKANIFALLKYRGTLDSEFKKQGIAVHWVEFPAGPQMLEGLNIGSIDLAATGDAPPTFAQAAQADLVYLGHSPANPQTEAIVVPADSTIKSVKDLKGKRVALNKGSDVNYLLVSALEQAGLKYNDITPVYLPPADARAAFQRGAVDAWVIWDPYLAEVETTAGARLLKNAEGLVPHYTFYLASRKFAEGHPDEAKEVLSELQKLSSWANKNQGEAAKILSGSTGLPEPIWQRALARMPLGAERMTPDVFKEQQALADKFTQIGLLPVKVDVRSATWSLDKK</sequence>
<evidence type="ECO:0000313" key="9">
    <source>
        <dbReference type="Proteomes" id="UP000001702"/>
    </source>
</evidence>
<gene>
    <name evidence="8" type="primary">ssuA</name>
    <name evidence="8" type="ordered locus">PANA_2242</name>
</gene>
<accession>D4GGW2</accession>